<dbReference type="AlphaFoldDB" id="A0A1Y1XA20"/>
<reference evidence="3 4" key="1">
    <citation type="submission" date="2016-08" db="EMBL/GenBank/DDBJ databases">
        <title>A Parts List for Fungal Cellulosomes Revealed by Comparative Genomics.</title>
        <authorList>
            <consortium name="DOE Joint Genome Institute"/>
            <person name="Haitjema C.H."/>
            <person name="Gilmore S.P."/>
            <person name="Henske J.K."/>
            <person name="Solomon K.V."/>
            <person name="De Groot R."/>
            <person name="Kuo A."/>
            <person name="Mondo S.J."/>
            <person name="Salamov A.A."/>
            <person name="Labutti K."/>
            <person name="Zhao Z."/>
            <person name="Chiniquy J."/>
            <person name="Barry K."/>
            <person name="Brewer H.M."/>
            <person name="Purvine S.O."/>
            <person name="Wright A.T."/>
            <person name="Boxma B."/>
            <person name="Van Alen T."/>
            <person name="Hackstein J.H."/>
            <person name="Baker S.E."/>
            <person name="Grigoriev I.V."/>
            <person name="O'Malley M.A."/>
        </authorList>
    </citation>
    <scope>NUCLEOTIDE SEQUENCE [LARGE SCALE GENOMIC DNA]</scope>
    <source>
        <strain evidence="3 4">S4</strain>
    </source>
</reference>
<feature type="coiled-coil region" evidence="1">
    <location>
        <begin position="290"/>
        <end position="458"/>
    </location>
</feature>
<feature type="coiled-coil region" evidence="1">
    <location>
        <begin position="169"/>
        <end position="223"/>
    </location>
</feature>
<name>A0A1Y1XA20_9FUNG</name>
<evidence type="ECO:0000256" key="2">
    <source>
        <dbReference type="SAM" id="MobiDB-lite"/>
    </source>
</evidence>
<sequence>MLCATIPKNNISEKDNNQINLKKDNSNLFKEKSIDKKPESLLHDLSLAFATNNEKGNIIFKDNSFNQNNINEEEIIKNNYKPTKSNSTVDLPLANGSNSSLNSYDISKISCEDISSHNKLSNLSCSSIRSVEYNNNANVKNSLENNTQISMSEDESFIYNSHLSEIDRNEDIKDLRIKLKKAIKSLDKKKNDLTLAAVIGQCLLEANTNLKSINNKLMNHDNDKSSISSSYMLTSDMDPSSSSIINKKTNSNSKNNKIRVYTGIGRQEKNHLNLYPENGSLDENTYNSVVEYHEENYNKLIKKLTDINNQLENSNFDLRRQVNDLEEVVKNTKNKYNRGLLESEKKLTEMEDKLNVMTELNNKLFKDNHDLMKEFSNNNNNKNNDIEQEQKLIDSLYNELYDMQHKIEEVNNNKEKCEKKYEELNKEYIKSQDEIDELKKVQEQNKIIEQVYNEQENRIKELHEYMEYQRDYISRLENQLFFCTFNPVNNQKINNKKFIDFNNDNMKDRIIEITVDESTESDKDESENDNFDDISNENDDSNIVEGNINNIENNRILTNDQVKNNNNKNNNTDARFQNSQLVLYSPNIFHQILSNANNINYNNMNNNVAIDNNKININDDNNDIINSNDYNKENNIVINNSNSKKRISINNNNNNNNNKRVSINGNISYNKKKKNSINGNGDITKQIIHNENKFDTPSNKYISKRRASFNNVFTKDTKRISFNEKPRRKSLNVIPNNQFIYSFGHPMYDSNKLLKSSEDFSNRDSLKQENDESLNIFQQDIKKIFKPRPPVKKMKMNKQEKKMIKKIKMDKLNDIIQTSENSALYTPSSSYIAIPKNNSFNSLSSSSIKGSFMDDSKDFVTSNNMSIIQPIQSLESEPDNINPLNQEENINNENKKHYNNISLPSPPQSPTPLQRNITKTIQSINNFQEDTSDISFLNNIKAQHPFNEKSHETNNKLQKKTFKSIFLKNTFSPNFSSSNSLSSPSNSDLFPPVKSGFSTPSVSSWTVSSSNKNNKNDTSNILKGGSTSTLDIHSFASDLDLSTQIIVKNDSEINNNNNNNNNNININNNNNFNNNMKTSEGLWNKKNNIGNESELKNNNGEVSNIINNVSDNDNNSLMKQKNEETHKNRNKVAKILIKGWIHVVDSFSLFNPYHSNYRLDSYSYDNKENKNDDTTTNTDSDTNLEQKSKAIIPYEPNQYQLPTTHFWNSYY</sequence>
<dbReference type="EMBL" id="MCFG01000099">
    <property type="protein sequence ID" value="ORX82276.1"/>
    <property type="molecule type" value="Genomic_DNA"/>
</dbReference>
<feature type="compositionally biased region" description="Low complexity" evidence="2">
    <location>
        <begin position="1054"/>
        <end position="1075"/>
    </location>
</feature>
<feature type="compositionally biased region" description="Low complexity" evidence="2">
    <location>
        <begin position="1097"/>
        <end position="1115"/>
    </location>
</feature>
<keyword evidence="1" id="KW-0175">Coiled coil</keyword>
<organism evidence="3 4">
    <name type="scientific">Anaeromyces robustus</name>
    <dbReference type="NCBI Taxonomy" id="1754192"/>
    <lineage>
        <taxon>Eukaryota</taxon>
        <taxon>Fungi</taxon>
        <taxon>Fungi incertae sedis</taxon>
        <taxon>Chytridiomycota</taxon>
        <taxon>Chytridiomycota incertae sedis</taxon>
        <taxon>Neocallimastigomycetes</taxon>
        <taxon>Neocallimastigales</taxon>
        <taxon>Neocallimastigaceae</taxon>
        <taxon>Anaeromyces</taxon>
    </lineage>
</organism>
<dbReference type="Proteomes" id="UP000193944">
    <property type="component" value="Unassembled WGS sequence"/>
</dbReference>
<feature type="region of interest" description="Disordered" evidence="2">
    <location>
        <begin position="1054"/>
        <end position="1126"/>
    </location>
</feature>
<feature type="region of interest" description="Disordered" evidence="2">
    <location>
        <begin position="1162"/>
        <end position="1185"/>
    </location>
</feature>
<accession>A0A1Y1XA20</accession>
<reference evidence="3 4" key="2">
    <citation type="submission" date="2016-08" db="EMBL/GenBank/DDBJ databases">
        <title>Pervasive Adenine N6-methylation of Active Genes in Fungi.</title>
        <authorList>
            <consortium name="DOE Joint Genome Institute"/>
            <person name="Mondo S.J."/>
            <person name="Dannebaum R.O."/>
            <person name="Kuo R.C."/>
            <person name="Labutti K."/>
            <person name="Haridas S."/>
            <person name="Kuo A."/>
            <person name="Salamov A."/>
            <person name="Ahrendt S.R."/>
            <person name="Lipzen A."/>
            <person name="Sullivan W."/>
            <person name="Andreopoulos W.B."/>
            <person name="Clum A."/>
            <person name="Lindquist E."/>
            <person name="Daum C."/>
            <person name="Ramamoorthy G.K."/>
            <person name="Gryganskyi A."/>
            <person name="Culley D."/>
            <person name="Magnuson J.K."/>
            <person name="James T.Y."/>
            <person name="O'Malley M.A."/>
            <person name="Stajich J.E."/>
            <person name="Spatafora J.W."/>
            <person name="Visel A."/>
            <person name="Grigoriev I.V."/>
        </authorList>
    </citation>
    <scope>NUCLEOTIDE SEQUENCE [LARGE SCALE GENOMIC DNA]</scope>
    <source>
        <strain evidence="3 4">S4</strain>
    </source>
</reference>
<evidence type="ECO:0000256" key="1">
    <source>
        <dbReference type="SAM" id="Coils"/>
    </source>
</evidence>
<feature type="compositionally biased region" description="Low complexity" evidence="2">
    <location>
        <begin position="1001"/>
        <end position="1020"/>
    </location>
</feature>
<evidence type="ECO:0000313" key="4">
    <source>
        <dbReference type="Proteomes" id="UP000193944"/>
    </source>
</evidence>
<feature type="region of interest" description="Disordered" evidence="2">
    <location>
        <begin position="1001"/>
        <end position="1026"/>
    </location>
</feature>
<evidence type="ECO:0000313" key="3">
    <source>
        <dbReference type="EMBL" id="ORX82276.1"/>
    </source>
</evidence>
<dbReference type="STRING" id="1754192.A0A1Y1XA20"/>
<keyword evidence="4" id="KW-1185">Reference proteome</keyword>
<protein>
    <submittedName>
        <fullName evidence="3">Uncharacterized protein</fullName>
    </submittedName>
</protein>
<proteinExistence type="predicted"/>
<feature type="compositionally biased region" description="Acidic residues" evidence="2">
    <location>
        <begin position="516"/>
        <end position="542"/>
    </location>
</feature>
<feature type="region of interest" description="Disordered" evidence="2">
    <location>
        <begin position="516"/>
        <end position="543"/>
    </location>
</feature>
<feature type="compositionally biased region" description="Low complexity" evidence="2">
    <location>
        <begin position="1174"/>
        <end position="1183"/>
    </location>
</feature>
<gene>
    <name evidence="3" type="ORF">BCR32DRAFT_279069</name>
</gene>
<dbReference type="OrthoDB" id="10606868at2759"/>
<comment type="caution">
    <text evidence="3">The sequence shown here is derived from an EMBL/GenBank/DDBJ whole genome shotgun (WGS) entry which is preliminary data.</text>
</comment>